<sequence>MTALCQIVIPTNNQCLFVCQTWLPATASKLMIFSAYRPRNKRWHRRQRSSRYDGHGLARFLRQSTLRLCIESSSQCVNVVMKWRKFLGNLFCLCANQLSSSFQLSVM</sequence>
<dbReference type="Proteomes" id="UP000244005">
    <property type="component" value="Unassembled WGS sequence"/>
</dbReference>
<dbReference type="AlphaFoldDB" id="A0A2R6WFZ4"/>
<gene>
    <name evidence="1" type="ORF">MARPO_0095s0023</name>
</gene>
<protein>
    <submittedName>
        <fullName evidence="1">Uncharacterized protein</fullName>
    </submittedName>
</protein>
<dbReference type="Gramene" id="Mp5g09370.1">
    <property type="protein sequence ID" value="Mp5g09370.1.cds1"/>
    <property type="gene ID" value="Mp5g09370"/>
</dbReference>
<evidence type="ECO:0000313" key="1">
    <source>
        <dbReference type="EMBL" id="PTQ32761.1"/>
    </source>
</evidence>
<name>A0A2R6WFZ4_MARPO</name>
<keyword evidence="2" id="KW-1185">Reference proteome</keyword>
<accession>A0A2R6WFZ4</accession>
<proteinExistence type="predicted"/>
<reference evidence="2" key="1">
    <citation type="journal article" date="2017" name="Cell">
        <title>Insights into land plant evolution garnered from the Marchantia polymorpha genome.</title>
        <authorList>
            <person name="Bowman J.L."/>
            <person name="Kohchi T."/>
            <person name="Yamato K.T."/>
            <person name="Jenkins J."/>
            <person name="Shu S."/>
            <person name="Ishizaki K."/>
            <person name="Yamaoka S."/>
            <person name="Nishihama R."/>
            <person name="Nakamura Y."/>
            <person name="Berger F."/>
            <person name="Adam C."/>
            <person name="Aki S.S."/>
            <person name="Althoff F."/>
            <person name="Araki T."/>
            <person name="Arteaga-Vazquez M.A."/>
            <person name="Balasubrmanian S."/>
            <person name="Barry K."/>
            <person name="Bauer D."/>
            <person name="Boehm C.R."/>
            <person name="Briginshaw L."/>
            <person name="Caballero-Perez J."/>
            <person name="Catarino B."/>
            <person name="Chen F."/>
            <person name="Chiyoda S."/>
            <person name="Chovatia M."/>
            <person name="Davies K.M."/>
            <person name="Delmans M."/>
            <person name="Demura T."/>
            <person name="Dierschke T."/>
            <person name="Dolan L."/>
            <person name="Dorantes-Acosta A.E."/>
            <person name="Eklund D.M."/>
            <person name="Florent S.N."/>
            <person name="Flores-Sandoval E."/>
            <person name="Fujiyama A."/>
            <person name="Fukuzawa H."/>
            <person name="Galik B."/>
            <person name="Grimanelli D."/>
            <person name="Grimwood J."/>
            <person name="Grossniklaus U."/>
            <person name="Hamada T."/>
            <person name="Haseloff J."/>
            <person name="Hetherington A.J."/>
            <person name="Higo A."/>
            <person name="Hirakawa Y."/>
            <person name="Hundley H.N."/>
            <person name="Ikeda Y."/>
            <person name="Inoue K."/>
            <person name="Inoue S.I."/>
            <person name="Ishida S."/>
            <person name="Jia Q."/>
            <person name="Kakita M."/>
            <person name="Kanazawa T."/>
            <person name="Kawai Y."/>
            <person name="Kawashima T."/>
            <person name="Kennedy M."/>
            <person name="Kinose K."/>
            <person name="Kinoshita T."/>
            <person name="Kohara Y."/>
            <person name="Koide E."/>
            <person name="Komatsu K."/>
            <person name="Kopischke S."/>
            <person name="Kubo M."/>
            <person name="Kyozuka J."/>
            <person name="Lagercrantz U."/>
            <person name="Lin S.S."/>
            <person name="Lindquist E."/>
            <person name="Lipzen A.M."/>
            <person name="Lu C.W."/>
            <person name="De Luna E."/>
            <person name="Martienssen R.A."/>
            <person name="Minamino N."/>
            <person name="Mizutani M."/>
            <person name="Mizutani M."/>
            <person name="Mochizuki N."/>
            <person name="Monte I."/>
            <person name="Mosher R."/>
            <person name="Nagasaki H."/>
            <person name="Nakagami H."/>
            <person name="Naramoto S."/>
            <person name="Nishitani K."/>
            <person name="Ohtani M."/>
            <person name="Okamoto T."/>
            <person name="Okumura M."/>
            <person name="Phillips J."/>
            <person name="Pollak B."/>
            <person name="Reinders A."/>
            <person name="Rovekamp M."/>
            <person name="Sano R."/>
            <person name="Sawa S."/>
            <person name="Schmid M.W."/>
            <person name="Shirakawa M."/>
            <person name="Solano R."/>
            <person name="Spunde A."/>
            <person name="Suetsugu N."/>
            <person name="Sugano S."/>
            <person name="Sugiyama A."/>
            <person name="Sun R."/>
            <person name="Suzuki Y."/>
            <person name="Takenaka M."/>
            <person name="Takezawa D."/>
            <person name="Tomogane H."/>
            <person name="Tsuzuki M."/>
            <person name="Ueda T."/>
            <person name="Umeda M."/>
            <person name="Ward J.M."/>
            <person name="Watanabe Y."/>
            <person name="Yazaki K."/>
            <person name="Yokoyama R."/>
            <person name="Yoshitake Y."/>
            <person name="Yotsui I."/>
            <person name="Zachgo S."/>
            <person name="Schmutz J."/>
        </authorList>
    </citation>
    <scope>NUCLEOTIDE SEQUENCE [LARGE SCALE GENOMIC DNA]</scope>
    <source>
        <strain evidence="2">Tak-1</strain>
    </source>
</reference>
<dbReference type="EMBL" id="KZ772767">
    <property type="protein sequence ID" value="PTQ32761.1"/>
    <property type="molecule type" value="Genomic_DNA"/>
</dbReference>
<organism evidence="1 2">
    <name type="scientific">Marchantia polymorpha</name>
    <name type="common">Common liverwort</name>
    <name type="synonym">Marchantia aquatica</name>
    <dbReference type="NCBI Taxonomy" id="3197"/>
    <lineage>
        <taxon>Eukaryota</taxon>
        <taxon>Viridiplantae</taxon>
        <taxon>Streptophyta</taxon>
        <taxon>Embryophyta</taxon>
        <taxon>Marchantiophyta</taxon>
        <taxon>Marchantiopsida</taxon>
        <taxon>Marchantiidae</taxon>
        <taxon>Marchantiales</taxon>
        <taxon>Marchantiaceae</taxon>
        <taxon>Marchantia</taxon>
    </lineage>
</organism>
<evidence type="ECO:0000313" key="2">
    <source>
        <dbReference type="Proteomes" id="UP000244005"/>
    </source>
</evidence>